<gene>
    <name evidence="1" type="ORF">LTS18_014872</name>
</gene>
<comment type="caution">
    <text evidence="1">The sequence shown here is derived from an EMBL/GenBank/DDBJ whole genome shotgun (WGS) entry which is preliminary data.</text>
</comment>
<protein>
    <submittedName>
        <fullName evidence="1">Uncharacterized protein</fullName>
    </submittedName>
</protein>
<evidence type="ECO:0000313" key="1">
    <source>
        <dbReference type="EMBL" id="KAK3064986.1"/>
    </source>
</evidence>
<keyword evidence="2" id="KW-1185">Reference proteome</keyword>
<dbReference type="EMBL" id="JAWDJW010006382">
    <property type="protein sequence ID" value="KAK3064986.1"/>
    <property type="molecule type" value="Genomic_DNA"/>
</dbReference>
<sequence>MQKAASVALRVGAGMEWKDIGVQLEVDRAAVCRAVNKVVDASTIQYKENLNVLLRSKELDPKPAGGQSRRFGPGSATANAIREGVLTTYEHYDQADAANFILEEQHKKRKAPGEISKYEPNPKKLRAPQVARILRDQAYYEADPNPEHKEPILRKRELNKKDLDSDDEEARLKWVEQAKKLKEENAILICVDETKINCGGTPNHHVSALQGLDKYGKRRQTCFTVMQWGAACGDDVGILRPHTEWVAENDEQKEDLAKKLAATVQKAKDAFDTKMKLARQPGTEEYQAVEAENERRKTENARRNIVKQKGGRLPQITPEQFFKYIPFVREATKGMGYVYYAFGVYEKILFPYFVDIQKRNLNPSSPDLHPIERLHKAQKKILRSCLFNVTSAAKAVKEEVKARVKGVWCDNAEFERYVVELATINVYVRVAKLCKKDGGSNRFKEDEDKKKKKKKKKKNRRRR</sequence>
<dbReference type="Proteomes" id="UP001186974">
    <property type="component" value="Unassembled WGS sequence"/>
</dbReference>
<evidence type="ECO:0000313" key="2">
    <source>
        <dbReference type="Proteomes" id="UP001186974"/>
    </source>
</evidence>
<organism evidence="1 2">
    <name type="scientific">Coniosporium uncinatum</name>
    <dbReference type="NCBI Taxonomy" id="93489"/>
    <lineage>
        <taxon>Eukaryota</taxon>
        <taxon>Fungi</taxon>
        <taxon>Dikarya</taxon>
        <taxon>Ascomycota</taxon>
        <taxon>Pezizomycotina</taxon>
        <taxon>Dothideomycetes</taxon>
        <taxon>Dothideomycetes incertae sedis</taxon>
        <taxon>Coniosporium</taxon>
    </lineage>
</organism>
<name>A0ACC3DBT8_9PEZI</name>
<reference evidence="1" key="1">
    <citation type="submission" date="2024-09" db="EMBL/GenBank/DDBJ databases">
        <title>Black Yeasts Isolated from many extreme environments.</title>
        <authorList>
            <person name="Coleine C."/>
            <person name="Stajich J.E."/>
            <person name="Selbmann L."/>
        </authorList>
    </citation>
    <scope>NUCLEOTIDE SEQUENCE</scope>
    <source>
        <strain evidence="1">CCFEE 5737</strain>
    </source>
</reference>
<proteinExistence type="predicted"/>
<accession>A0ACC3DBT8</accession>